<feature type="region of interest" description="Disordered" evidence="1">
    <location>
        <begin position="23"/>
        <end position="44"/>
    </location>
</feature>
<evidence type="ECO:0000313" key="2">
    <source>
        <dbReference type="EMBL" id="CAG4980933.1"/>
    </source>
</evidence>
<comment type="caution">
    <text evidence="2">The sequence shown here is derived from an EMBL/GenBank/DDBJ whole genome shotgun (WGS) entry which is preliminary data.</text>
</comment>
<proteinExistence type="predicted"/>
<protein>
    <submittedName>
        <fullName evidence="2">(apollo) hypothetical protein</fullName>
    </submittedName>
</protein>
<organism evidence="2 3">
    <name type="scientific">Parnassius apollo</name>
    <name type="common">Apollo butterfly</name>
    <name type="synonym">Papilio apollo</name>
    <dbReference type="NCBI Taxonomy" id="110799"/>
    <lineage>
        <taxon>Eukaryota</taxon>
        <taxon>Metazoa</taxon>
        <taxon>Ecdysozoa</taxon>
        <taxon>Arthropoda</taxon>
        <taxon>Hexapoda</taxon>
        <taxon>Insecta</taxon>
        <taxon>Pterygota</taxon>
        <taxon>Neoptera</taxon>
        <taxon>Endopterygota</taxon>
        <taxon>Lepidoptera</taxon>
        <taxon>Glossata</taxon>
        <taxon>Ditrysia</taxon>
        <taxon>Papilionoidea</taxon>
        <taxon>Papilionidae</taxon>
        <taxon>Parnassiinae</taxon>
        <taxon>Parnassini</taxon>
        <taxon>Parnassius</taxon>
        <taxon>Parnassius</taxon>
    </lineage>
</organism>
<reference evidence="2" key="1">
    <citation type="submission" date="2021-04" db="EMBL/GenBank/DDBJ databases">
        <authorList>
            <person name="Tunstrom K."/>
        </authorList>
    </citation>
    <scope>NUCLEOTIDE SEQUENCE</scope>
</reference>
<dbReference type="EMBL" id="CAJQZP010000723">
    <property type="protein sequence ID" value="CAG4980933.1"/>
    <property type="molecule type" value="Genomic_DNA"/>
</dbReference>
<accession>A0A8S3WTV7</accession>
<gene>
    <name evidence="2" type="ORF">PAPOLLO_LOCUS10130</name>
</gene>
<evidence type="ECO:0000256" key="1">
    <source>
        <dbReference type="SAM" id="MobiDB-lite"/>
    </source>
</evidence>
<evidence type="ECO:0000313" key="3">
    <source>
        <dbReference type="Proteomes" id="UP000691718"/>
    </source>
</evidence>
<dbReference type="OrthoDB" id="10027956at2759"/>
<sequence length="210" mass="24059">MRGEWWCGDEGCGVHDGRMPGAECGARGGEPRAATSLYSRSPGTPRFPAGVPSRLHKYPAAPSPRAGHVAHSRRYSNQCTDTNRYIKMDSSQVIMDDQERCYKMYNMYKRPENVETSMSGHRETKSSVYAMNDQTFHTPSFGDEEFDIPLIHGQHASSGVVHVTQIQYSQMHHSAPQVTEVGIFFFLKIFLNNFNYYSRRYLFYKRNKIK</sequence>
<name>A0A8S3WTV7_PARAO</name>
<dbReference type="Proteomes" id="UP000691718">
    <property type="component" value="Unassembled WGS sequence"/>
</dbReference>
<dbReference type="AlphaFoldDB" id="A0A8S3WTV7"/>
<keyword evidence="3" id="KW-1185">Reference proteome</keyword>